<comment type="caution">
    <text evidence="6">The sequence shown here is derived from an EMBL/GenBank/DDBJ whole genome shotgun (WGS) entry which is preliminary data.</text>
</comment>
<dbReference type="Gene3D" id="3.30.1490.20">
    <property type="entry name" value="ATP-grasp fold, A domain"/>
    <property type="match status" value="1"/>
</dbReference>
<dbReference type="InterPro" id="IPR048764">
    <property type="entry name" value="PylC_N"/>
</dbReference>
<dbReference type="PANTHER" id="PTHR43585:SF2">
    <property type="entry name" value="ATP-GRASP ENZYME FSQD"/>
    <property type="match status" value="1"/>
</dbReference>
<dbReference type="Pfam" id="PF02655">
    <property type="entry name" value="ATP-grasp_3"/>
    <property type="match status" value="1"/>
</dbReference>
<evidence type="ECO:0000313" key="6">
    <source>
        <dbReference type="EMBL" id="MDR7086404.1"/>
    </source>
</evidence>
<sequence length="348" mass="37543">MKTILLTSAGSLVGRGVLDALSGRRENLRIVGGDADPSGPTVQECDEQFVLPQTESAEFLPAVESLAHRVGADLVIPCRDPDALFLAQANEDPESRIVVPGPSFELVRMTRDKWLTYLWCSDRGIPFAPTICTDVATSADVDEFVAKWGFPLIAKPRAGSASLGVRVVLDQAQLGRTLEQPGYIVQPFIDPPSTAALSLDLNDGLPLFWEIPVQATPAVTVVIGPNGTAMRPLCFTADQRLGRVEGVNRIADEAFQAFADTLSDQLASAGWLGPLSVPLRHDATGWHIIELNPRFSGGTSGRLHLGFDEVAWVLNAWLGENTVPAWTGTPTTRVDRILSDFPRMPSSP</sequence>
<dbReference type="Pfam" id="PF21360">
    <property type="entry name" value="PylC-like_N"/>
    <property type="match status" value="1"/>
</dbReference>
<dbReference type="RefSeq" id="WP_309968170.1">
    <property type="nucleotide sequence ID" value="NZ_JAVDWH010000001.1"/>
</dbReference>
<dbReference type="Proteomes" id="UP001257739">
    <property type="component" value="Unassembled WGS sequence"/>
</dbReference>
<evidence type="ECO:0000256" key="2">
    <source>
        <dbReference type="ARBA" id="ARBA00022741"/>
    </source>
</evidence>
<proteinExistence type="predicted"/>
<dbReference type="PROSITE" id="PS50975">
    <property type="entry name" value="ATP_GRASP"/>
    <property type="match status" value="1"/>
</dbReference>
<dbReference type="PANTHER" id="PTHR43585">
    <property type="entry name" value="FUMIPYRROLE BIOSYNTHESIS PROTEIN C"/>
    <property type="match status" value="1"/>
</dbReference>
<protein>
    <submittedName>
        <fullName evidence="6">Carbamoyl-phosphate synthase large subunit</fullName>
        <ecNumber evidence="6">6.3.5.5</ecNumber>
    </submittedName>
</protein>
<gene>
    <name evidence="6" type="ORF">J2X11_001243</name>
</gene>
<dbReference type="GO" id="GO:0004088">
    <property type="term" value="F:carbamoyl-phosphate synthase (glutamine-hydrolyzing) activity"/>
    <property type="evidence" value="ECO:0007669"/>
    <property type="project" value="UniProtKB-EC"/>
</dbReference>
<dbReference type="EMBL" id="JAVDWH010000001">
    <property type="protein sequence ID" value="MDR7086404.1"/>
    <property type="molecule type" value="Genomic_DNA"/>
</dbReference>
<evidence type="ECO:0000313" key="7">
    <source>
        <dbReference type="Proteomes" id="UP001257739"/>
    </source>
</evidence>
<name>A0ABU1UMM6_9ACTN</name>
<dbReference type="Gene3D" id="3.30.470.20">
    <property type="entry name" value="ATP-grasp fold, B domain"/>
    <property type="match status" value="1"/>
</dbReference>
<dbReference type="InterPro" id="IPR052032">
    <property type="entry name" value="ATP-dep_AA_Ligase"/>
</dbReference>
<dbReference type="Gene3D" id="3.40.50.20">
    <property type="match status" value="1"/>
</dbReference>
<keyword evidence="3 4" id="KW-0067">ATP-binding</keyword>
<evidence type="ECO:0000259" key="5">
    <source>
        <dbReference type="PROSITE" id="PS50975"/>
    </source>
</evidence>
<dbReference type="EC" id="6.3.5.5" evidence="6"/>
<keyword evidence="7" id="KW-1185">Reference proteome</keyword>
<accession>A0ABU1UMM6</accession>
<dbReference type="InterPro" id="IPR003806">
    <property type="entry name" value="ATP-grasp_PylC-type"/>
</dbReference>
<evidence type="ECO:0000256" key="4">
    <source>
        <dbReference type="PROSITE-ProRule" id="PRU00409"/>
    </source>
</evidence>
<keyword evidence="1 6" id="KW-0436">Ligase</keyword>
<organism evidence="6 7">
    <name type="scientific">Aeromicrobium panaciterrae</name>
    <dbReference type="NCBI Taxonomy" id="363861"/>
    <lineage>
        <taxon>Bacteria</taxon>
        <taxon>Bacillati</taxon>
        <taxon>Actinomycetota</taxon>
        <taxon>Actinomycetes</taxon>
        <taxon>Propionibacteriales</taxon>
        <taxon>Nocardioidaceae</taxon>
        <taxon>Aeromicrobium</taxon>
    </lineage>
</organism>
<dbReference type="InterPro" id="IPR013815">
    <property type="entry name" value="ATP_grasp_subdomain_1"/>
</dbReference>
<evidence type="ECO:0000256" key="3">
    <source>
        <dbReference type="ARBA" id="ARBA00022840"/>
    </source>
</evidence>
<evidence type="ECO:0000256" key="1">
    <source>
        <dbReference type="ARBA" id="ARBA00022598"/>
    </source>
</evidence>
<keyword evidence="2 4" id="KW-0547">Nucleotide-binding</keyword>
<dbReference type="SUPFAM" id="SSF56059">
    <property type="entry name" value="Glutathione synthetase ATP-binding domain-like"/>
    <property type="match status" value="1"/>
</dbReference>
<feature type="domain" description="ATP-grasp" evidence="5">
    <location>
        <begin position="117"/>
        <end position="318"/>
    </location>
</feature>
<reference evidence="6 7" key="1">
    <citation type="submission" date="2023-07" db="EMBL/GenBank/DDBJ databases">
        <title>Sorghum-associated microbial communities from plants grown in Nebraska, USA.</title>
        <authorList>
            <person name="Schachtman D."/>
        </authorList>
    </citation>
    <scope>NUCLEOTIDE SEQUENCE [LARGE SCALE GENOMIC DNA]</scope>
    <source>
        <strain evidence="6 7">BE248</strain>
    </source>
</reference>
<dbReference type="InterPro" id="IPR011761">
    <property type="entry name" value="ATP-grasp"/>
</dbReference>